<accession>A0A074Z0I7</accession>
<evidence type="ECO:0000313" key="1">
    <source>
        <dbReference type="EMBL" id="KER18987.1"/>
    </source>
</evidence>
<dbReference type="RefSeq" id="XP_009177265.1">
    <property type="nucleotide sequence ID" value="XM_009179001.1"/>
</dbReference>
<dbReference type="CTD" id="20329879"/>
<organism evidence="1 2">
    <name type="scientific">Opisthorchis viverrini</name>
    <name type="common">Southeast Asian liver fluke</name>
    <dbReference type="NCBI Taxonomy" id="6198"/>
    <lineage>
        <taxon>Eukaryota</taxon>
        <taxon>Metazoa</taxon>
        <taxon>Spiralia</taxon>
        <taxon>Lophotrochozoa</taxon>
        <taxon>Platyhelminthes</taxon>
        <taxon>Trematoda</taxon>
        <taxon>Digenea</taxon>
        <taxon>Opisthorchiida</taxon>
        <taxon>Opisthorchiata</taxon>
        <taxon>Opisthorchiidae</taxon>
        <taxon>Opisthorchis</taxon>
    </lineage>
</organism>
<reference evidence="1 2" key="1">
    <citation type="submission" date="2013-11" db="EMBL/GenBank/DDBJ databases">
        <title>Opisthorchis viverrini - life in the bile duct.</title>
        <authorList>
            <person name="Young N.D."/>
            <person name="Nagarajan N."/>
            <person name="Lin S.J."/>
            <person name="Korhonen P.K."/>
            <person name="Jex A.R."/>
            <person name="Hall R.S."/>
            <person name="Safavi-Hemami H."/>
            <person name="Kaewkong W."/>
            <person name="Bertrand D."/>
            <person name="Gao S."/>
            <person name="Seet Q."/>
            <person name="Wongkham S."/>
            <person name="Teh B.T."/>
            <person name="Wongkham C."/>
            <person name="Intapan P.M."/>
            <person name="Maleewong W."/>
            <person name="Yang X."/>
            <person name="Hu M."/>
            <person name="Wang Z."/>
            <person name="Hofmann A."/>
            <person name="Sternberg P.W."/>
            <person name="Tan P."/>
            <person name="Wang J."/>
            <person name="Gasser R.B."/>
        </authorList>
    </citation>
    <scope>NUCLEOTIDE SEQUENCE [LARGE SCALE GENOMIC DNA]</scope>
</reference>
<dbReference type="KEGG" id="ovi:T265_15714"/>
<gene>
    <name evidence="1" type="ORF">T265_15714</name>
</gene>
<name>A0A074Z0I7_OPIVI</name>
<feature type="non-terminal residue" evidence="1">
    <location>
        <position position="156"/>
    </location>
</feature>
<dbReference type="GeneID" id="20329879"/>
<proteinExistence type="predicted"/>
<protein>
    <submittedName>
        <fullName evidence="1">Uncharacterized protein</fullName>
    </submittedName>
</protein>
<dbReference type="EMBL" id="KL597401">
    <property type="protein sequence ID" value="KER18987.1"/>
    <property type="molecule type" value="Genomic_DNA"/>
</dbReference>
<sequence>MYLKRLAYQNSRIFLETVCNANRICDHNNVNFITHTVHVITWLKNGYTPSSCENNGSSQRPLQCQQLQTNCGWIAIKSFALTKTPISLRHYTHSLTPDLELGILTMIPYKGEYAKLVSGTAGALRYPLDVDRYVRKPADFAQNTDFKFFIRSMFNG</sequence>
<dbReference type="Proteomes" id="UP000054324">
    <property type="component" value="Unassembled WGS sequence"/>
</dbReference>
<evidence type="ECO:0000313" key="2">
    <source>
        <dbReference type="Proteomes" id="UP000054324"/>
    </source>
</evidence>
<keyword evidence="2" id="KW-1185">Reference proteome</keyword>
<dbReference type="AlphaFoldDB" id="A0A074Z0I7"/>